<protein>
    <recommendedName>
        <fullName evidence="4 11">Photosystem I reaction center subunit VIII</fullName>
        <shortName evidence="11">PSI-I</shortName>
    </recommendedName>
</protein>
<evidence type="ECO:0000256" key="4">
    <source>
        <dbReference type="ARBA" id="ARBA00019929"/>
    </source>
</evidence>
<evidence type="ECO:0000256" key="7">
    <source>
        <dbReference type="ARBA" id="ARBA00022836"/>
    </source>
</evidence>
<keyword evidence="9 11" id="KW-0793">Thylakoid</keyword>
<accession>A0A1I9LKI9</accession>
<evidence type="ECO:0000256" key="10">
    <source>
        <dbReference type="ARBA" id="ARBA00023136"/>
    </source>
</evidence>
<dbReference type="GeneID" id="30512024"/>
<keyword evidence="12" id="KW-0150">Chloroplast</keyword>
<keyword evidence="10 11" id="KW-0472">Membrane</keyword>
<feature type="transmembrane region" description="Helical" evidence="11">
    <location>
        <begin position="6"/>
        <end position="30"/>
    </location>
</feature>
<reference evidence="12" key="1">
    <citation type="journal article" date="2019" name="Mol. Phylogenet. Evol.">
        <title>Reassessment of the classification of bryopsidales (chlorophyta) based on chloroplast phylogenomic analyses.</title>
        <authorList>
            <person name="Cremen M.C."/>
            <person name="Leliaert F."/>
            <person name="West J."/>
            <person name="Lam D.W."/>
            <person name="Shimada S."/>
            <person name="Lopez-Bautista J.M."/>
            <person name="Verbruggen H."/>
        </authorList>
    </citation>
    <scope>NUCLEOTIDE SEQUENCE</scope>
</reference>
<keyword evidence="7 11" id="KW-0603">Photosystem I</keyword>
<name>A0A1I9LKI9_9CHLO</name>
<proteinExistence type="inferred from homology"/>
<evidence type="ECO:0000256" key="8">
    <source>
        <dbReference type="ARBA" id="ARBA00022989"/>
    </source>
</evidence>
<comment type="subcellular location">
    <subcellularLocation>
        <location evidence="2 11">Plastid</location>
        <location evidence="2 11">Chloroplast thylakoid membrane</location>
        <topology evidence="2 11">Single-pass membrane protein</topology>
    </subcellularLocation>
</comment>
<keyword evidence="5 11" id="KW-0602">Photosynthesis</keyword>
<dbReference type="Pfam" id="PF00796">
    <property type="entry name" value="PSI_8"/>
    <property type="match status" value="1"/>
</dbReference>
<comment type="function">
    <text evidence="1 11">May help in the organization of the PsaL subunit.</text>
</comment>
<evidence type="ECO:0000256" key="9">
    <source>
        <dbReference type="ARBA" id="ARBA00023078"/>
    </source>
</evidence>
<evidence type="ECO:0000256" key="11">
    <source>
        <dbReference type="HAMAP-Rule" id="MF_00431"/>
    </source>
</evidence>
<dbReference type="RefSeq" id="YP_009326925.1">
    <property type="nucleotide sequence ID" value="NC_032043.1"/>
</dbReference>
<dbReference type="HAMAP" id="MF_00431">
    <property type="entry name" value="PSI_PsaI"/>
    <property type="match status" value="1"/>
</dbReference>
<dbReference type="InterPro" id="IPR001302">
    <property type="entry name" value="PSI_PsaI"/>
</dbReference>
<geneLocation type="chloroplast" evidence="12"/>
<evidence type="ECO:0000313" key="12">
    <source>
        <dbReference type="EMBL" id="ANJ70850.1"/>
    </source>
</evidence>
<keyword evidence="6 11" id="KW-0812">Transmembrane</keyword>
<evidence type="ECO:0000256" key="3">
    <source>
        <dbReference type="ARBA" id="ARBA00005252"/>
    </source>
</evidence>
<dbReference type="AlphaFoldDB" id="A0A1I9LKI9"/>
<evidence type="ECO:0000256" key="6">
    <source>
        <dbReference type="ARBA" id="ARBA00022692"/>
    </source>
</evidence>
<dbReference type="GO" id="GO:0009522">
    <property type="term" value="C:photosystem I"/>
    <property type="evidence" value="ECO:0007669"/>
    <property type="project" value="UniProtKB-KW"/>
</dbReference>
<evidence type="ECO:0000256" key="2">
    <source>
        <dbReference type="ARBA" id="ARBA00004581"/>
    </source>
</evidence>
<comment type="similarity">
    <text evidence="3 11">Belongs to the PsaI family.</text>
</comment>
<dbReference type="GO" id="GO:0009535">
    <property type="term" value="C:chloroplast thylakoid membrane"/>
    <property type="evidence" value="ECO:0007669"/>
    <property type="project" value="UniProtKB-SubCell"/>
</dbReference>
<dbReference type="InterPro" id="IPR036357">
    <property type="entry name" value="PSI_PsaI_sf"/>
</dbReference>
<evidence type="ECO:0000256" key="5">
    <source>
        <dbReference type="ARBA" id="ARBA00022531"/>
    </source>
</evidence>
<dbReference type="GO" id="GO:0015979">
    <property type="term" value="P:photosynthesis"/>
    <property type="evidence" value="ECO:0007669"/>
    <property type="project" value="UniProtKB-UniRule"/>
</dbReference>
<gene>
    <name evidence="11 12" type="primary">psaI</name>
</gene>
<evidence type="ECO:0000256" key="1">
    <source>
        <dbReference type="ARBA" id="ARBA00003541"/>
    </source>
</evidence>
<keyword evidence="8 11" id="KW-1133">Transmembrane helix</keyword>
<keyword evidence="12" id="KW-0934">Plastid</keyword>
<dbReference type="SUPFAM" id="SSF81540">
    <property type="entry name" value="Subunit VIII of photosystem I reaction centre, PsaI"/>
    <property type="match status" value="1"/>
</dbReference>
<organism evidence="12">
    <name type="scientific">Codium simulans</name>
    <dbReference type="NCBI Taxonomy" id="589376"/>
    <lineage>
        <taxon>Eukaryota</taxon>
        <taxon>Viridiplantae</taxon>
        <taxon>Chlorophyta</taxon>
        <taxon>core chlorophytes</taxon>
        <taxon>Ulvophyceae</taxon>
        <taxon>TCBD clade</taxon>
        <taxon>Bryopsidales</taxon>
        <taxon>Bryopsidineae</taxon>
        <taxon>Codiaceae</taxon>
        <taxon>Codium</taxon>
    </lineage>
</organism>
<dbReference type="NCBIfam" id="TIGR03052">
    <property type="entry name" value="PS_I_psaI"/>
    <property type="match status" value="1"/>
</dbReference>
<dbReference type="EMBL" id="KT946603">
    <property type="protein sequence ID" value="ANJ70850.1"/>
    <property type="molecule type" value="Genomic_DNA"/>
</dbReference>
<sequence>MHASDLPSICVPLIGLIFPAIVMAYSFIFIENSSIN</sequence>